<comment type="caution">
    <text evidence="1">The sequence shown here is derived from an EMBL/GenBank/DDBJ whole genome shotgun (WGS) entry which is preliminary data.</text>
</comment>
<evidence type="ECO:0000313" key="2">
    <source>
        <dbReference type="Proteomes" id="UP000232323"/>
    </source>
</evidence>
<evidence type="ECO:0000313" key="1">
    <source>
        <dbReference type="EMBL" id="GAX76034.1"/>
    </source>
</evidence>
<gene>
    <name evidence="1" type="ORF">CEUSTIGMA_g3477.t1</name>
</gene>
<dbReference type="OrthoDB" id="10671665at2759"/>
<keyword evidence="2" id="KW-1185">Reference proteome</keyword>
<reference evidence="1 2" key="1">
    <citation type="submission" date="2017-08" db="EMBL/GenBank/DDBJ databases">
        <title>Acidophilic green algal genome provides insights into adaptation to an acidic environment.</title>
        <authorList>
            <person name="Hirooka S."/>
            <person name="Hirose Y."/>
            <person name="Kanesaki Y."/>
            <person name="Higuchi S."/>
            <person name="Fujiwara T."/>
            <person name="Onuma R."/>
            <person name="Era A."/>
            <person name="Ohbayashi R."/>
            <person name="Uzuka A."/>
            <person name="Nozaki H."/>
            <person name="Yoshikawa H."/>
            <person name="Miyagishima S.Y."/>
        </authorList>
    </citation>
    <scope>NUCLEOTIDE SEQUENCE [LARGE SCALE GENOMIC DNA]</scope>
    <source>
        <strain evidence="1 2">NIES-2499</strain>
    </source>
</reference>
<protein>
    <submittedName>
        <fullName evidence="1">Uncharacterized protein</fullName>
    </submittedName>
</protein>
<sequence length="401" mass="43912">MAEACLTLFKDKLGPGNRHHPLYGEDSLPNSLSETSATVIKQEARLNEGRLAPINRNVRSRPSWELRRGSRSPRDSRVDELCRQALMLTGGLSHQLCSKGEMMDGQRLDVQLSKSDWLLWSTSFETATLSGIKRASARDLAFSTVALASMKVSLSSQWLDTLGSRTAELLCTSVQTAHAARDDAPTASSQNSVSAVMAPTFSSLVHLSAAAAALGCKVDSTSLAACTEAGGIASATNLRRLPPVILADLSWALVVMGGRPDPMWAAAFLDSSHCCIVCMSPQQLIRCLQTLVLLGLKPYDLWLRDMELRLLQSSCAGQASCEDIVTYLSCLKKIKRVPDFQTGTRLVHELKRLLPSLQHEEIQSIITTLKSLFPKMRDKGMKALTHEMARRCKELLHQDAP</sequence>
<dbReference type="Proteomes" id="UP000232323">
    <property type="component" value="Unassembled WGS sequence"/>
</dbReference>
<dbReference type="AlphaFoldDB" id="A0A250WYW2"/>
<accession>A0A250WYW2</accession>
<proteinExistence type="predicted"/>
<dbReference type="EMBL" id="BEGY01000015">
    <property type="protein sequence ID" value="GAX76034.1"/>
    <property type="molecule type" value="Genomic_DNA"/>
</dbReference>
<name>A0A250WYW2_9CHLO</name>
<organism evidence="1 2">
    <name type="scientific">Chlamydomonas eustigma</name>
    <dbReference type="NCBI Taxonomy" id="1157962"/>
    <lineage>
        <taxon>Eukaryota</taxon>
        <taxon>Viridiplantae</taxon>
        <taxon>Chlorophyta</taxon>
        <taxon>core chlorophytes</taxon>
        <taxon>Chlorophyceae</taxon>
        <taxon>CS clade</taxon>
        <taxon>Chlamydomonadales</taxon>
        <taxon>Chlamydomonadaceae</taxon>
        <taxon>Chlamydomonas</taxon>
    </lineage>
</organism>